<feature type="transmembrane region" description="Helical" evidence="2">
    <location>
        <begin position="699"/>
        <end position="719"/>
    </location>
</feature>
<proteinExistence type="predicted"/>
<evidence type="ECO:0000256" key="3">
    <source>
        <dbReference type="SAM" id="SignalP"/>
    </source>
</evidence>
<keyword evidence="2" id="KW-0472">Membrane</keyword>
<comment type="caution">
    <text evidence="4">The sequence shown here is derived from an EMBL/GenBank/DDBJ whole genome shotgun (WGS) entry which is preliminary data.</text>
</comment>
<name>A0A9K3K9M1_9STRA</name>
<sequence>MMKISSLLPCTTVLTCLVSMTTALSFRRSDVGNDSLAGDILTLKDRIYVPYGPDLTSTPVQSSDDQPWNGYGYGTGATEHWAYDTKEKYVYSQSEIGGYITVLDYATLPASVTEFSIDFGGQAVDVRDVVVCSEQGLLFLTVTDRSTVLMYDVVKRSDPKKPTLINTIQAGNSPDALKLSNDCSILAVANQNEGTSMINEGSLTLVRYFRSPAGPQTTKVDLSGFTDEYLLGRNVHMPLTKNAMEYWNNELDLGWDAAGGLLEQYNPALIMDPEFMAFNEDGSELYLNLQVNSALVRIDTATGQALSVDGYGLKPATLGTNGFDIVNDGECKLVTNPCLFLGKTPDGIFSLQYEGVNYVLTADEGSDFDLDDYEEKFDSQDLFLKNGTFAFNNWTFAEDFLVPGDASKGCTANFNEDCEALGLEWCSNFEITVGSSAVDYSDPTSPKFERIVGFGGRGISVFRVPESTSEKISLVWDSASQFEQEICSKFPWANNAVQNEDFAPVEGARWILGDESDREDIHARSDPLEDGCTLSNGSNGACPMSKTVDELAEEDGLAVESVVAGVACDRLVMIGCGENNGICLLYDITDGPERPVLLKTFSTSPASRDMNPQQAYDAGELGDLDTETMMMVTDTESPTGKAGIIMGGAISGTISFYEFVCQSHSGGGSGSSSSGVVQATSSGNESGGVDDGSGLSGGAIAGIVIVSIAIVALIVYSVIKSSRTSQKEMDTGVEQQERAVEGVA</sequence>
<keyword evidence="3" id="KW-0732">Signal</keyword>
<dbReference type="OrthoDB" id="39714at2759"/>
<evidence type="ECO:0000256" key="2">
    <source>
        <dbReference type="SAM" id="Phobius"/>
    </source>
</evidence>
<feature type="compositionally biased region" description="Low complexity" evidence="1">
    <location>
        <begin position="671"/>
        <end position="683"/>
    </location>
</feature>
<dbReference type="PANTHER" id="PTHR46928:SF1">
    <property type="entry name" value="MESENCHYME-SPECIFIC CELL SURFACE GLYCOPROTEIN"/>
    <property type="match status" value="1"/>
</dbReference>
<evidence type="ECO:0008006" key="7">
    <source>
        <dbReference type="Google" id="ProtNLM"/>
    </source>
</evidence>
<dbReference type="Proteomes" id="UP000693970">
    <property type="component" value="Unassembled WGS sequence"/>
</dbReference>
<evidence type="ECO:0000313" key="4">
    <source>
        <dbReference type="EMBL" id="KAG7339560.1"/>
    </source>
</evidence>
<keyword evidence="2" id="KW-0812">Transmembrane</keyword>
<gene>
    <name evidence="5" type="ORF">IV203_025103</name>
    <name evidence="4" type="ORF">IV203_025153</name>
</gene>
<keyword evidence="2" id="KW-1133">Transmembrane helix</keyword>
<keyword evidence="6" id="KW-1185">Reference proteome</keyword>
<protein>
    <recommendedName>
        <fullName evidence="7">Phytase-like domain-containing protein</fullName>
    </recommendedName>
</protein>
<evidence type="ECO:0000313" key="6">
    <source>
        <dbReference type="Proteomes" id="UP000693970"/>
    </source>
</evidence>
<dbReference type="PANTHER" id="PTHR46928">
    <property type="entry name" value="MESENCHYME-SPECIFIC CELL SURFACE GLYCOPROTEIN"/>
    <property type="match status" value="1"/>
</dbReference>
<dbReference type="EMBL" id="JAGRRH010000008">
    <property type="protein sequence ID" value="KAG7365662.1"/>
    <property type="molecule type" value="Genomic_DNA"/>
</dbReference>
<dbReference type="InterPro" id="IPR052956">
    <property type="entry name" value="Mesenchyme-surface_protein"/>
</dbReference>
<evidence type="ECO:0000313" key="5">
    <source>
        <dbReference type="EMBL" id="KAG7365662.1"/>
    </source>
</evidence>
<reference evidence="4" key="2">
    <citation type="submission" date="2021-04" db="EMBL/GenBank/DDBJ databases">
        <authorList>
            <person name="Podell S."/>
        </authorList>
    </citation>
    <scope>NUCLEOTIDE SEQUENCE</scope>
    <source>
        <strain evidence="4">Hildebrandi</strain>
    </source>
</reference>
<dbReference type="AlphaFoldDB" id="A0A9K3K9M1"/>
<accession>A0A9K3K9M1</accession>
<organism evidence="4 6">
    <name type="scientific">Nitzschia inconspicua</name>
    <dbReference type="NCBI Taxonomy" id="303405"/>
    <lineage>
        <taxon>Eukaryota</taxon>
        <taxon>Sar</taxon>
        <taxon>Stramenopiles</taxon>
        <taxon>Ochrophyta</taxon>
        <taxon>Bacillariophyta</taxon>
        <taxon>Bacillariophyceae</taxon>
        <taxon>Bacillariophycidae</taxon>
        <taxon>Bacillariales</taxon>
        <taxon>Bacillariaceae</taxon>
        <taxon>Nitzschia</taxon>
    </lineage>
</organism>
<feature type="region of interest" description="Disordered" evidence="1">
    <location>
        <begin position="668"/>
        <end position="690"/>
    </location>
</feature>
<feature type="chain" id="PRO_5039844369" description="Phytase-like domain-containing protein" evidence="3">
    <location>
        <begin position="24"/>
        <end position="744"/>
    </location>
</feature>
<reference evidence="4" key="1">
    <citation type="journal article" date="2021" name="Sci. Rep.">
        <title>Diploid genomic architecture of Nitzschia inconspicua, an elite biomass production diatom.</title>
        <authorList>
            <person name="Oliver A."/>
            <person name="Podell S."/>
            <person name="Pinowska A."/>
            <person name="Traller J.C."/>
            <person name="Smith S.R."/>
            <person name="McClure R."/>
            <person name="Beliaev A."/>
            <person name="Bohutskyi P."/>
            <person name="Hill E.A."/>
            <person name="Rabines A."/>
            <person name="Zheng H."/>
            <person name="Allen L.Z."/>
            <person name="Kuo A."/>
            <person name="Grigoriev I.V."/>
            <person name="Allen A.E."/>
            <person name="Hazlebeck D."/>
            <person name="Allen E.E."/>
        </authorList>
    </citation>
    <scope>NUCLEOTIDE SEQUENCE</scope>
    <source>
        <strain evidence="4">Hildebrandi</strain>
    </source>
</reference>
<evidence type="ECO:0000256" key="1">
    <source>
        <dbReference type="SAM" id="MobiDB-lite"/>
    </source>
</evidence>
<feature type="signal peptide" evidence="3">
    <location>
        <begin position="1"/>
        <end position="23"/>
    </location>
</feature>
<dbReference type="EMBL" id="JAGRRH010000032">
    <property type="protein sequence ID" value="KAG7339560.1"/>
    <property type="molecule type" value="Genomic_DNA"/>
</dbReference>